<comment type="caution">
    <text evidence="2">The sequence shown here is derived from an EMBL/GenBank/DDBJ whole genome shotgun (WGS) entry which is preliminary data.</text>
</comment>
<evidence type="ECO:0000313" key="2">
    <source>
        <dbReference type="EMBL" id="MFC3859349.1"/>
    </source>
</evidence>
<reference evidence="3" key="1">
    <citation type="journal article" date="2019" name="Int. J. Syst. Evol. Microbiol.">
        <title>The Global Catalogue of Microorganisms (GCM) 10K type strain sequencing project: providing services to taxonomists for standard genome sequencing and annotation.</title>
        <authorList>
            <consortium name="The Broad Institute Genomics Platform"/>
            <consortium name="The Broad Institute Genome Sequencing Center for Infectious Disease"/>
            <person name="Wu L."/>
            <person name="Ma J."/>
        </authorList>
    </citation>
    <scope>NUCLEOTIDE SEQUENCE [LARGE SCALE GENOMIC DNA]</scope>
    <source>
        <strain evidence="3">CCTCC AB 2013263</strain>
    </source>
</reference>
<protein>
    <submittedName>
        <fullName evidence="2">2'-5' RNA ligase family protein</fullName>
    </submittedName>
</protein>
<dbReference type="InterPro" id="IPR009097">
    <property type="entry name" value="Cyclic_Pdiesterase"/>
</dbReference>
<dbReference type="Gene3D" id="3.90.1140.10">
    <property type="entry name" value="Cyclic phosphodiesterase"/>
    <property type="match status" value="1"/>
</dbReference>
<feature type="compositionally biased region" description="Low complexity" evidence="1">
    <location>
        <begin position="188"/>
        <end position="203"/>
    </location>
</feature>
<dbReference type="RefSeq" id="WP_380075511.1">
    <property type="nucleotide sequence ID" value="NZ_JBHRZF010000009.1"/>
</dbReference>
<dbReference type="Pfam" id="PF13563">
    <property type="entry name" value="2_5_RNA_ligase2"/>
    <property type="match status" value="1"/>
</dbReference>
<dbReference type="Proteomes" id="UP001595748">
    <property type="component" value="Unassembled WGS sequence"/>
</dbReference>
<evidence type="ECO:0000313" key="3">
    <source>
        <dbReference type="Proteomes" id="UP001595748"/>
    </source>
</evidence>
<dbReference type="PANTHER" id="PTHR40037">
    <property type="entry name" value="PHOSPHOESTERASE YJCG-RELATED"/>
    <property type="match status" value="1"/>
</dbReference>
<evidence type="ECO:0000256" key="1">
    <source>
        <dbReference type="SAM" id="MobiDB-lite"/>
    </source>
</evidence>
<accession>A0ABV8A243</accession>
<keyword evidence="3" id="KW-1185">Reference proteome</keyword>
<gene>
    <name evidence="2" type="ORF">ACFOPQ_00990</name>
</gene>
<feature type="region of interest" description="Disordered" evidence="1">
    <location>
        <begin position="168"/>
        <end position="203"/>
    </location>
</feature>
<sequence>MTNAGFLPSISEPPAPLHSIVAWPPEVLDTWMKRQQERLNVRGFGLPHLNLRAPFETLLRSKELVAAFRAELKDEPQFDVHIKGWKRLPGVIFLECQMDAHLRDLHTRLLAIGPSSRAPYDGPEYRPHLTLALGILPWAAEYLWDEVQQLTPPVRSFTVTALSLTRESRGEVQELHTFPLEAPEDETPSPSSDPGPSSDPVLR</sequence>
<organism evidence="2 3">
    <name type="scientific">Deinococcus antarcticus</name>
    <dbReference type="NCBI Taxonomy" id="1298767"/>
    <lineage>
        <taxon>Bacteria</taxon>
        <taxon>Thermotogati</taxon>
        <taxon>Deinococcota</taxon>
        <taxon>Deinococci</taxon>
        <taxon>Deinococcales</taxon>
        <taxon>Deinococcaceae</taxon>
        <taxon>Deinococcus</taxon>
    </lineage>
</organism>
<dbReference type="SUPFAM" id="SSF55144">
    <property type="entry name" value="LigT-like"/>
    <property type="match status" value="1"/>
</dbReference>
<keyword evidence="2" id="KW-0436">Ligase</keyword>
<dbReference type="GO" id="GO:0016874">
    <property type="term" value="F:ligase activity"/>
    <property type="evidence" value="ECO:0007669"/>
    <property type="project" value="UniProtKB-KW"/>
</dbReference>
<name>A0ABV8A243_9DEIO</name>
<dbReference type="PANTHER" id="PTHR40037:SF1">
    <property type="entry name" value="PHOSPHOESTERASE SAOUHSC_00951-RELATED"/>
    <property type="match status" value="1"/>
</dbReference>
<dbReference type="EMBL" id="JBHRZF010000009">
    <property type="protein sequence ID" value="MFC3859349.1"/>
    <property type="molecule type" value="Genomic_DNA"/>
</dbReference>
<dbReference type="InterPro" id="IPR050580">
    <property type="entry name" value="2H_phosphoesterase_YjcG-like"/>
</dbReference>
<proteinExistence type="predicted"/>